<reference evidence="1 2" key="1">
    <citation type="journal article" date="2017" name="Genome Announc.">
        <title>Draft Genome Sequences of Salinivibrio proteolyticus, Salinivibrio sharmensis, Salinivibrio siamensis, Salinivibrio costicola subsp. alcaliphilus, Salinivibrio costicola subsp. vallismortis, and 29 New Isolates Belonging to the Genus Salinivibrio.</title>
        <authorList>
            <person name="Lopez-Hermoso C."/>
            <person name="de la Haba R.R."/>
            <person name="Sanchez-Porro C."/>
            <person name="Bayliss S.C."/>
            <person name="Feil E.J."/>
            <person name="Ventosa A."/>
        </authorList>
    </citation>
    <scope>NUCLEOTIDE SEQUENCE [LARGE SCALE GENOMIC DNA]</scope>
    <source>
        <strain evidence="1 2">JCM 14472</strain>
    </source>
</reference>
<protein>
    <recommendedName>
        <fullName evidence="3">DUF2607 domain-containing protein</fullName>
    </recommendedName>
</protein>
<name>A0ABX3KCU3_9GAMM</name>
<dbReference type="EMBL" id="MUFB01000005">
    <property type="protein sequence ID" value="OOE86709.1"/>
    <property type="molecule type" value="Genomic_DNA"/>
</dbReference>
<accession>A0ABX3KCU3</accession>
<evidence type="ECO:0000313" key="2">
    <source>
        <dbReference type="Proteomes" id="UP000189410"/>
    </source>
</evidence>
<gene>
    <name evidence="1" type="ORF">BZG73_04020</name>
</gene>
<proteinExistence type="predicted"/>
<dbReference type="Proteomes" id="UP000189410">
    <property type="component" value="Unassembled WGS sequence"/>
</dbReference>
<keyword evidence="2" id="KW-1185">Reference proteome</keyword>
<organism evidence="1 2">
    <name type="scientific">Salinivibrio siamensis</name>
    <dbReference type="NCBI Taxonomy" id="414286"/>
    <lineage>
        <taxon>Bacteria</taxon>
        <taxon>Pseudomonadati</taxon>
        <taxon>Pseudomonadota</taxon>
        <taxon>Gammaproteobacteria</taxon>
        <taxon>Vibrionales</taxon>
        <taxon>Vibrionaceae</taxon>
        <taxon>Salinivibrio</taxon>
    </lineage>
</organism>
<evidence type="ECO:0008006" key="3">
    <source>
        <dbReference type="Google" id="ProtNLM"/>
    </source>
</evidence>
<evidence type="ECO:0000313" key="1">
    <source>
        <dbReference type="EMBL" id="OOE86709.1"/>
    </source>
</evidence>
<sequence>MLSHYLYGAEVGMFRRLIVHLLFVLLLSQAGLWGHHHLDTFTPTHHSEHCSACHLVPPALLAYAVTAPAPTYVVNAIITLSKPPRAYHIAIAFSARDPPSRINTAMI</sequence>
<comment type="caution">
    <text evidence="1">The sequence shown here is derived from an EMBL/GenBank/DDBJ whole genome shotgun (WGS) entry which is preliminary data.</text>
</comment>